<dbReference type="Gene3D" id="1.20.1070.10">
    <property type="entry name" value="Rhodopsin 7-helix transmembrane proteins"/>
    <property type="match status" value="1"/>
</dbReference>
<evidence type="ECO:0000256" key="5">
    <source>
        <dbReference type="SAM" id="Phobius"/>
    </source>
</evidence>
<gene>
    <name evidence="7" type="ORF">LSH36_65g09010</name>
</gene>
<evidence type="ECO:0000256" key="1">
    <source>
        <dbReference type="ARBA" id="ARBA00004370"/>
    </source>
</evidence>
<feature type="transmembrane region" description="Helical" evidence="5">
    <location>
        <begin position="312"/>
        <end position="330"/>
    </location>
</feature>
<feature type="domain" description="G-protein coupled receptors family 1 profile" evidence="6">
    <location>
        <begin position="89"/>
        <end position="372"/>
    </location>
</feature>
<keyword evidence="3 5" id="KW-1133">Transmembrane helix</keyword>
<protein>
    <recommendedName>
        <fullName evidence="6">G-protein coupled receptors family 1 profile domain-containing protein</fullName>
    </recommendedName>
</protein>
<dbReference type="CDD" id="cd14978">
    <property type="entry name" value="7tmA_FMRFamide_R-like"/>
    <property type="match status" value="1"/>
</dbReference>
<keyword evidence="2 5" id="KW-0812">Transmembrane</keyword>
<proteinExistence type="predicted"/>
<evidence type="ECO:0000259" key="6">
    <source>
        <dbReference type="PROSITE" id="PS50262"/>
    </source>
</evidence>
<dbReference type="InterPro" id="IPR019427">
    <property type="entry name" value="7TM_GPCR_serpentine_rcpt_Srw"/>
</dbReference>
<feature type="transmembrane region" description="Helical" evidence="5">
    <location>
        <begin position="118"/>
        <end position="145"/>
    </location>
</feature>
<dbReference type="AlphaFoldDB" id="A0AAD9K5H1"/>
<keyword evidence="8" id="KW-1185">Reference proteome</keyword>
<evidence type="ECO:0000313" key="8">
    <source>
        <dbReference type="Proteomes" id="UP001208570"/>
    </source>
</evidence>
<organism evidence="7 8">
    <name type="scientific">Paralvinella palmiformis</name>
    <dbReference type="NCBI Taxonomy" id="53620"/>
    <lineage>
        <taxon>Eukaryota</taxon>
        <taxon>Metazoa</taxon>
        <taxon>Spiralia</taxon>
        <taxon>Lophotrochozoa</taxon>
        <taxon>Annelida</taxon>
        <taxon>Polychaeta</taxon>
        <taxon>Sedentaria</taxon>
        <taxon>Canalipalpata</taxon>
        <taxon>Terebellida</taxon>
        <taxon>Terebelliformia</taxon>
        <taxon>Alvinellidae</taxon>
        <taxon>Paralvinella</taxon>
    </lineage>
</organism>
<dbReference type="GO" id="GO:0008528">
    <property type="term" value="F:G protein-coupled peptide receptor activity"/>
    <property type="evidence" value="ECO:0007669"/>
    <property type="project" value="InterPro"/>
</dbReference>
<dbReference type="SUPFAM" id="SSF81321">
    <property type="entry name" value="Family A G protein-coupled receptor-like"/>
    <property type="match status" value="1"/>
</dbReference>
<name>A0AAD9K5H1_9ANNE</name>
<accession>A0AAD9K5H1</accession>
<dbReference type="PROSITE" id="PS50262">
    <property type="entry name" value="G_PROTEIN_RECEP_F1_2"/>
    <property type="match status" value="1"/>
</dbReference>
<feature type="transmembrane region" description="Helical" evidence="5">
    <location>
        <begin position="191"/>
        <end position="214"/>
    </location>
</feature>
<dbReference type="InterPro" id="IPR052954">
    <property type="entry name" value="GPCR-Ligand_Int"/>
</dbReference>
<feature type="transmembrane region" description="Helical" evidence="5">
    <location>
        <begin position="165"/>
        <end position="184"/>
    </location>
</feature>
<evidence type="ECO:0000256" key="4">
    <source>
        <dbReference type="ARBA" id="ARBA00023136"/>
    </source>
</evidence>
<dbReference type="PRINTS" id="PR00237">
    <property type="entry name" value="GPCRRHODOPSN"/>
</dbReference>
<evidence type="ECO:0000256" key="2">
    <source>
        <dbReference type="ARBA" id="ARBA00022692"/>
    </source>
</evidence>
<feature type="transmembrane region" description="Helical" evidence="5">
    <location>
        <begin position="266"/>
        <end position="291"/>
    </location>
</feature>
<dbReference type="Pfam" id="PF10324">
    <property type="entry name" value="7TM_GPCR_Srw"/>
    <property type="match status" value="1"/>
</dbReference>
<dbReference type="InterPro" id="IPR000276">
    <property type="entry name" value="GPCR_Rhodpsn"/>
</dbReference>
<keyword evidence="4 5" id="KW-0472">Membrane</keyword>
<sequence>MEQYVTDYMRPFPLERGFLTDLNGSWQSENRDPSDNGSQLVDMCALQSVMDSGGENGTHSHDAIQILEDIKFYVRRYVNPGVCVFGIIGNVFNLLVLTRRRLQSTMDCSMERAAHLGLIILAISDMLYCLVTLPTAFLARGQVLFTEDQLLLMYIQMYQQCFQNIFVHTSIWLTVIMAAGRYAAICRPLQARYLVGINATRVAVTSTFVLWTLLELPRFWSSVILHEFACPRAGVIGVGQAATIRYYIVDLGPFLMNATLKITFDYIWSIMGFFIPISVLAYCNIHLIQALRESSRVRQLYRVHPRSTTHGSRITPTLVAIVCLLIVFVSPSEFLHFYFFIVKGSSVEPFNFAIVITNLLQSLNFSCNFVLYCLVNVHFRETCKDLVYCKACRRTYSRVERRTGASAHNVLSTKASFLAQSSFETVI</sequence>
<dbReference type="InterPro" id="IPR017452">
    <property type="entry name" value="GPCR_Rhodpsn_7TM"/>
</dbReference>
<reference evidence="7" key="1">
    <citation type="journal article" date="2023" name="Mol. Biol. Evol.">
        <title>Third-Generation Sequencing Reveals the Adaptive Role of the Epigenome in Three Deep-Sea Polychaetes.</title>
        <authorList>
            <person name="Perez M."/>
            <person name="Aroh O."/>
            <person name="Sun Y."/>
            <person name="Lan Y."/>
            <person name="Juniper S.K."/>
            <person name="Young C.R."/>
            <person name="Angers B."/>
            <person name="Qian P.Y."/>
        </authorList>
    </citation>
    <scope>NUCLEOTIDE SEQUENCE</scope>
    <source>
        <strain evidence="7">P08H-3</strain>
    </source>
</reference>
<evidence type="ECO:0000256" key="3">
    <source>
        <dbReference type="ARBA" id="ARBA00022989"/>
    </source>
</evidence>
<comment type="caution">
    <text evidence="7">The sequence shown here is derived from an EMBL/GenBank/DDBJ whole genome shotgun (WGS) entry which is preliminary data.</text>
</comment>
<evidence type="ECO:0000313" key="7">
    <source>
        <dbReference type="EMBL" id="KAK2164370.1"/>
    </source>
</evidence>
<feature type="transmembrane region" description="Helical" evidence="5">
    <location>
        <begin position="350"/>
        <end position="375"/>
    </location>
</feature>
<dbReference type="GO" id="GO:0016020">
    <property type="term" value="C:membrane"/>
    <property type="evidence" value="ECO:0007669"/>
    <property type="project" value="UniProtKB-SubCell"/>
</dbReference>
<comment type="subcellular location">
    <subcellularLocation>
        <location evidence="1">Membrane</location>
    </subcellularLocation>
</comment>
<dbReference type="PANTHER" id="PTHR46641">
    <property type="entry name" value="FMRFAMIDE RECEPTOR-RELATED"/>
    <property type="match status" value="1"/>
</dbReference>
<dbReference type="EMBL" id="JAODUP010000065">
    <property type="protein sequence ID" value="KAK2164370.1"/>
    <property type="molecule type" value="Genomic_DNA"/>
</dbReference>
<feature type="transmembrane region" description="Helical" evidence="5">
    <location>
        <begin position="77"/>
        <end position="97"/>
    </location>
</feature>
<dbReference type="Proteomes" id="UP001208570">
    <property type="component" value="Unassembled WGS sequence"/>
</dbReference>
<dbReference type="PANTHER" id="PTHR46641:SF2">
    <property type="entry name" value="FMRFAMIDE RECEPTOR"/>
    <property type="match status" value="1"/>
</dbReference>